<dbReference type="InterPro" id="IPR003594">
    <property type="entry name" value="HATPase_dom"/>
</dbReference>
<dbReference type="Gene3D" id="1.20.5.1930">
    <property type="match status" value="1"/>
</dbReference>
<name>A0ABN0NWJ4_TRELE</name>
<evidence type="ECO:0000256" key="8">
    <source>
        <dbReference type="ARBA" id="ARBA00023012"/>
    </source>
</evidence>
<keyword evidence="8" id="KW-0902">Two-component regulatory system</keyword>
<evidence type="ECO:0000313" key="12">
    <source>
        <dbReference type="EMBL" id="ERJ91627.1"/>
    </source>
</evidence>
<dbReference type="PANTHER" id="PTHR24421">
    <property type="entry name" value="NITRATE/NITRITE SENSOR PROTEIN NARX-RELATED"/>
    <property type="match status" value="1"/>
</dbReference>
<evidence type="ECO:0000256" key="6">
    <source>
        <dbReference type="ARBA" id="ARBA00022777"/>
    </source>
</evidence>
<keyword evidence="3" id="KW-0597">Phosphoprotein</keyword>
<evidence type="ECO:0000256" key="2">
    <source>
        <dbReference type="ARBA" id="ARBA00012438"/>
    </source>
</evidence>
<keyword evidence="10" id="KW-1133">Transmembrane helix</keyword>
<evidence type="ECO:0000256" key="5">
    <source>
        <dbReference type="ARBA" id="ARBA00022741"/>
    </source>
</evidence>
<dbReference type="InterPro" id="IPR050482">
    <property type="entry name" value="Sensor_HK_TwoCompSys"/>
</dbReference>
<evidence type="ECO:0000256" key="7">
    <source>
        <dbReference type="ARBA" id="ARBA00022840"/>
    </source>
</evidence>
<gene>
    <name evidence="12" type="ORF">HMPREF9193_02080</name>
</gene>
<keyword evidence="5" id="KW-0547">Nucleotide-binding</keyword>
<comment type="catalytic activity">
    <reaction evidence="1">
        <text>ATP + protein L-histidine = ADP + protein N-phospho-L-histidine.</text>
        <dbReference type="EC" id="2.7.13.3"/>
    </reaction>
</comment>
<evidence type="ECO:0000256" key="10">
    <source>
        <dbReference type="SAM" id="Phobius"/>
    </source>
</evidence>
<feature type="domain" description="Histidine kinase/HSP90-like ATPase" evidence="11">
    <location>
        <begin position="343"/>
        <end position="431"/>
    </location>
</feature>
<dbReference type="Pfam" id="PF02518">
    <property type="entry name" value="HATPase_c"/>
    <property type="match status" value="1"/>
</dbReference>
<keyword evidence="10" id="KW-0472">Membrane</keyword>
<dbReference type="SUPFAM" id="SSF55874">
    <property type="entry name" value="ATPase domain of HSP90 chaperone/DNA topoisomerase II/histidine kinase"/>
    <property type="match status" value="1"/>
</dbReference>
<evidence type="ECO:0000259" key="11">
    <source>
        <dbReference type="SMART" id="SM00387"/>
    </source>
</evidence>
<evidence type="ECO:0000256" key="1">
    <source>
        <dbReference type="ARBA" id="ARBA00000085"/>
    </source>
</evidence>
<comment type="caution">
    <text evidence="12">The sequence shown here is derived from an EMBL/GenBank/DDBJ whole genome shotgun (WGS) entry which is preliminary data.</text>
</comment>
<dbReference type="PANTHER" id="PTHR24421:SF10">
    <property type="entry name" value="NITRATE_NITRITE SENSOR PROTEIN NARQ"/>
    <property type="match status" value="1"/>
</dbReference>
<dbReference type="InterPro" id="IPR036890">
    <property type="entry name" value="HATPase_C_sf"/>
</dbReference>
<evidence type="ECO:0000256" key="4">
    <source>
        <dbReference type="ARBA" id="ARBA00022679"/>
    </source>
</evidence>
<feature type="transmembrane region" description="Helical" evidence="10">
    <location>
        <begin position="64"/>
        <end position="84"/>
    </location>
</feature>
<keyword evidence="13" id="KW-1185">Reference proteome</keyword>
<accession>A0ABN0NWJ4</accession>
<dbReference type="CDD" id="cd16917">
    <property type="entry name" value="HATPase_UhpB-NarQ-NarX-like"/>
    <property type="match status" value="1"/>
</dbReference>
<dbReference type="InterPro" id="IPR011712">
    <property type="entry name" value="Sig_transdc_His_kin_sub3_dim/P"/>
</dbReference>
<dbReference type="EMBL" id="AWVH01000044">
    <property type="protein sequence ID" value="ERJ91627.1"/>
    <property type="molecule type" value="Genomic_DNA"/>
</dbReference>
<feature type="transmembrane region" description="Helical" evidence="10">
    <location>
        <begin position="177"/>
        <end position="200"/>
    </location>
</feature>
<keyword evidence="6 12" id="KW-0418">Kinase</keyword>
<evidence type="ECO:0000256" key="9">
    <source>
        <dbReference type="SAM" id="Coils"/>
    </source>
</evidence>
<keyword evidence="10" id="KW-0812">Transmembrane</keyword>
<sequence>MAISMEQSASIQKIKYFMFALNVSACLFIMAVIKSTSYTVCAFGKASEFLAGANCIPLNPAASFAHTLIVCTGFFITFLIRRFISVQKTSVFYTTFVIDIILNMLLLKTTNCNYNGFMLYLLANIIDNVEKSWRYPAMIFGIFIYMLSSYELVNSFYPLFSVRSYMLFYPHSISRTLLFIFYTLSALNMISFTVFCIKVIQEQKDIIDEKNKLYGELKKANEKLKEYADIKEKMGQTKERNRLAMEIHDSVGHSLTGISVGVDTCLAIMDKTPAAAKTQLQVISGVAKDGIADIRRSVSTLRSDSGTQTPLDQNIKNMIEKTKRATGIEIQFICYVHLCFGEDEENAIFRIIQESVTNAIRHGKATKIVIVISSQNDNLEIVVSDNGCGCKNLIDGFGITHMKERIALLHGSIGFISHNGFTVEALLPLREKQND</sequence>
<dbReference type="Pfam" id="PF07730">
    <property type="entry name" value="HisKA_3"/>
    <property type="match status" value="1"/>
</dbReference>
<organism evidence="12 13">
    <name type="scientific">Treponema lecithinolyticum ATCC 700332</name>
    <dbReference type="NCBI Taxonomy" id="1321815"/>
    <lineage>
        <taxon>Bacteria</taxon>
        <taxon>Pseudomonadati</taxon>
        <taxon>Spirochaetota</taxon>
        <taxon>Spirochaetia</taxon>
        <taxon>Spirochaetales</taxon>
        <taxon>Treponemataceae</taxon>
        <taxon>Treponema</taxon>
    </lineage>
</organism>
<reference evidence="12 13" key="1">
    <citation type="submission" date="2013-08" db="EMBL/GenBank/DDBJ databases">
        <authorList>
            <person name="Weinstock G."/>
            <person name="Sodergren E."/>
            <person name="Wylie T."/>
            <person name="Fulton L."/>
            <person name="Fulton R."/>
            <person name="Fronick C."/>
            <person name="O'Laughlin M."/>
            <person name="Godfrey J."/>
            <person name="Miner T."/>
            <person name="Herter B."/>
            <person name="Appelbaum E."/>
            <person name="Cordes M."/>
            <person name="Lek S."/>
            <person name="Wollam A."/>
            <person name="Pepin K.H."/>
            <person name="Palsikar V.B."/>
            <person name="Mitreva M."/>
            <person name="Wilson R.K."/>
        </authorList>
    </citation>
    <scope>NUCLEOTIDE SEQUENCE [LARGE SCALE GENOMIC DNA]</scope>
    <source>
        <strain evidence="12 13">ATCC 700332</strain>
    </source>
</reference>
<protein>
    <recommendedName>
        <fullName evidence="2">histidine kinase</fullName>
        <ecNumber evidence="2">2.7.13.3</ecNumber>
    </recommendedName>
</protein>
<keyword evidence="4" id="KW-0808">Transferase</keyword>
<keyword evidence="9" id="KW-0175">Coiled coil</keyword>
<proteinExistence type="predicted"/>
<evidence type="ECO:0000256" key="3">
    <source>
        <dbReference type="ARBA" id="ARBA00022553"/>
    </source>
</evidence>
<dbReference type="GO" id="GO:0016301">
    <property type="term" value="F:kinase activity"/>
    <property type="evidence" value="ECO:0007669"/>
    <property type="project" value="UniProtKB-KW"/>
</dbReference>
<feature type="transmembrane region" description="Helical" evidence="10">
    <location>
        <begin position="137"/>
        <end position="157"/>
    </location>
</feature>
<feature type="coiled-coil region" evidence="9">
    <location>
        <begin position="210"/>
        <end position="240"/>
    </location>
</feature>
<dbReference type="EC" id="2.7.13.3" evidence="2"/>
<evidence type="ECO:0000313" key="13">
    <source>
        <dbReference type="Proteomes" id="UP000016649"/>
    </source>
</evidence>
<dbReference type="Gene3D" id="3.30.565.10">
    <property type="entry name" value="Histidine kinase-like ATPase, C-terminal domain"/>
    <property type="match status" value="1"/>
</dbReference>
<dbReference type="Proteomes" id="UP000016649">
    <property type="component" value="Unassembled WGS sequence"/>
</dbReference>
<dbReference type="SMART" id="SM00387">
    <property type="entry name" value="HATPase_c"/>
    <property type="match status" value="1"/>
</dbReference>
<feature type="transmembrane region" description="Helical" evidence="10">
    <location>
        <begin position="16"/>
        <end position="33"/>
    </location>
</feature>
<keyword evidence="7" id="KW-0067">ATP-binding</keyword>